<evidence type="ECO:0000313" key="2">
    <source>
        <dbReference type="Proteomes" id="UP000283269"/>
    </source>
</evidence>
<dbReference type="AlphaFoldDB" id="A0A409WK28"/>
<proteinExistence type="predicted"/>
<protein>
    <submittedName>
        <fullName evidence="1">Uncharacterized protein</fullName>
    </submittedName>
</protein>
<dbReference type="InParanoid" id="A0A409WK28"/>
<evidence type="ECO:0000313" key="1">
    <source>
        <dbReference type="EMBL" id="PPQ78790.1"/>
    </source>
</evidence>
<sequence length="138" mass="15308">MVGNPTNLLSIDWSNVTTTRDGVRTPASLSKDLNSDLSSTIRSARSHTPITHHNLESVDIVAQAQADVASLNRGLRNVTFPHLIKASRTRKVEKEFIISQQRSESPVAVLLHLDLIARRAHQMQLQVINRSPARDTIS</sequence>
<gene>
    <name evidence="1" type="ORF">CVT25_010664</name>
</gene>
<comment type="caution">
    <text evidence="1">The sequence shown here is derived from an EMBL/GenBank/DDBJ whole genome shotgun (WGS) entry which is preliminary data.</text>
</comment>
<name>A0A409WK28_PSICY</name>
<accession>A0A409WK28</accession>
<dbReference type="Proteomes" id="UP000283269">
    <property type="component" value="Unassembled WGS sequence"/>
</dbReference>
<dbReference type="EMBL" id="NHYD01003407">
    <property type="protein sequence ID" value="PPQ78790.1"/>
    <property type="molecule type" value="Genomic_DNA"/>
</dbReference>
<keyword evidence="2" id="KW-1185">Reference proteome</keyword>
<reference evidence="1 2" key="1">
    <citation type="journal article" date="2018" name="Evol. Lett.">
        <title>Horizontal gene cluster transfer increased hallucinogenic mushroom diversity.</title>
        <authorList>
            <person name="Reynolds H.T."/>
            <person name="Vijayakumar V."/>
            <person name="Gluck-Thaler E."/>
            <person name="Korotkin H.B."/>
            <person name="Matheny P.B."/>
            <person name="Slot J.C."/>
        </authorList>
    </citation>
    <scope>NUCLEOTIDE SEQUENCE [LARGE SCALE GENOMIC DNA]</scope>
    <source>
        <strain evidence="1 2">2631</strain>
    </source>
</reference>
<organism evidence="1 2">
    <name type="scientific">Psilocybe cyanescens</name>
    <dbReference type="NCBI Taxonomy" id="93625"/>
    <lineage>
        <taxon>Eukaryota</taxon>
        <taxon>Fungi</taxon>
        <taxon>Dikarya</taxon>
        <taxon>Basidiomycota</taxon>
        <taxon>Agaricomycotina</taxon>
        <taxon>Agaricomycetes</taxon>
        <taxon>Agaricomycetidae</taxon>
        <taxon>Agaricales</taxon>
        <taxon>Agaricineae</taxon>
        <taxon>Strophariaceae</taxon>
        <taxon>Psilocybe</taxon>
    </lineage>
</organism>